<dbReference type="GO" id="GO:0005737">
    <property type="term" value="C:cytoplasm"/>
    <property type="evidence" value="ECO:0007669"/>
    <property type="project" value="UniProtKB-SubCell"/>
</dbReference>
<dbReference type="InterPro" id="IPR029098">
    <property type="entry name" value="Acetyltransf_C"/>
</dbReference>
<dbReference type="PROSITE" id="PS00101">
    <property type="entry name" value="HEXAPEP_TRANSFERASES"/>
    <property type="match status" value="1"/>
</dbReference>
<dbReference type="InParanoid" id="A0A1B1ADB5"/>
<evidence type="ECO:0000256" key="3">
    <source>
        <dbReference type="ARBA" id="ARBA00022556"/>
    </source>
</evidence>
<comment type="subcellular location">
    <subcellularLocation>
        <location evidence="8">Cytoplasm</location>
    </subcellularLocation>
</comment>
<evidence type="ECO:0000256" key="8">
    <source>
        <dbReference type="HAMAP-Rule" id="MF_00387"/>
    </source>
</evidence>
<dbReference type="InterPro" id="IPR037157">
    <property type="entry name" value="Acetyltransf_C_sf"/>
</dbReference>
<evidence type="ECO:0000256" key="1">
    <source>
        <dbReference type="ARBA" id="ARBA00022490"/>
    </source>
</evidence>
<keyword evidence="3 8" id="KW-0441">Lipid A biosynthesis</keyword>
<dbReference type="AlphaFoldDB" id="A0A1B1ADB5"/>
<dbReference type="STRING" id="1759059.ATE48_00715"/>
<organism evidence="10 11">
    <name type="scientific">Candidatus Viadribacter manganicus</name>
    <dbReference type="NCBI Taxonomy" id="1759059"/>
    <lineage>
        <taxon>Bacteria</taxon>
        <taxon>Pseudomonadati</taxon>
        <taxon>Pseudomonadota</taxon>
        <taxon>Alphaproteobacteria</taxon>
        <taxon>Hyphomonadales</taxon>
        <taxon>Hyphomonadaceae</taxon>
        <taxon>Candidatus Viadribacter</taxon>
    </lineage>
</organism>
<proteinExistence type="inferred from homology"/>
<evidence type="ECO:0000256" key="4">
    <source>
        <dbReference type="ARBA" id="ARBA00022679"/>
    </source>
</evidence>
<keyword evidence="1 8" id="KW-0963">Cytoplasm</keyword>
<dbReference type="FunCoup" id="A0A1B1ADB5">
    <property type="interactions" value="412"/>
</dbReference>
<keyword evidence="5 8" id="KW-0677">Repeat</keyword>
<evidence type="ECO:0000259" key="9">
    <source>
        <dbReference type="Pfam" id="PF13720"/>
    </source>
</evidence>
<dbReference type="PANTHER" id="PTHR43480:SF1">
    <property type="entry name" value="ACYL-[ACYL-CARRIER-PROTEIN]--UDP-N-ACETYLGLUCOSAMINE O-ACYLTRANSFERASE, MITOCHONDRIAL-RELATED"/>
    <property type="match status" value="1"/>
</dbReference>
<protein>
    <recommendedName>
        <fullName evidence="8">Acyl-[acyl-carrier-protein]--UDP-N-acetylglucosamine O-acyltransferase</fullName>
        <shortName evidence="8">UDP-N-acetylglucosamine acyltransferase</shortName>
        <ecNumber evidence="8">2.3.1.129</ecNumber>
    </recommendedName>
</protein>
<accession>A0A1B1ADB5</accession>
<keyword evidence="4 8" id="KW-0808">Transferase</keyword>
<comment type="pathway">
    <text evidence="8">Glycolipid biosynthesis; lipid IV(A) biosynthesis; lipid IV(A) from (3R)-3-hydroxytetradecanoyl-[acyl-carrier-protein] and UDP-N-acetyl-alpha-D-glucosamine: step 1/6.</text>
</comment>
<evidence type="ECO:0000256" key="7">
    <source>
        <dbReference type="ARBA" id="ARBA00023315"/>
    </source>
</evidence>
<dbReference type="UniPathway" id="UPA00359">
    <property type="reaction ID" value="UER00477"/>
</dbReference>
<evidence type="ECO:0000313" key="11">
    <source>
        <dbReference type="Proteomes" id="UP000092498"/>
    </source>
</evidence>
<dbReference type="NCBIfam" id="NF003657">
    <property type="entry name" value="PRK05289.1"/>
    <property type="match status" value="1"/>
</dbReference>
<dbReference type="EMBL" id="CP013244">
    <property type="protein sequence ID" value="ANP44548.1"/>
    <property type="molecule type" value="Genomic_DNA"/>
</dbReference>
<keyword evidence="6 8" id="KW-0443">Lipid metabolism</keyword>
<dbReference type="Gene3D" id="1.20.1180.10">
    <property type="entry name" value="Udp N-acetylglucosamine O-acyltransferase, C-terminal domain"/>
    <property type="match status" value="1"/>
</dbReference>
<dbReference type="InterPro" id="IPR011004">
    <property type="entry name" value="Trimer_LpxA-like_sf"/>
</dbReference>
<evidence type="ECO:0000256" key="2">
    <source>
        <dbReference type="ARBA" id="ARBA00022516"/>
    </source>
</evidence>
<comment type="subunit">
    <text evidence="8">Homotrimer.</text>
</comment>
<dbReference type="HAMAP" id="MF_00387">
    <property type="entry name" value="LpxA"/>
    <property type="match status" value="1"/>
</dbReference>
<dbReference type="GO" id="GO:0009245">
    <property type="term" value="P:lipid A biosynthetic process"/>
    <property type="evidence" value="ECO:0007669"/>
    <property type="project" value="UniProtKB-UniRule"/>
</dbReference>
<feature type="domain" description="UDP N-acetylglucosamine O-acyltransferase C-terminal" evidence="9">
    <location>
        <begin position="177"/>
        <end position="257"/>
    </location>
</feature>
<dbReference type="Pfam" id="PF13720">
    <property type="entry name" value="Acetyltransf_11"/>
    <property type="match status" value="1"/>
</dbReference>
<keyword evidence="11" id="KW-1185">Reference proteome</keyword>
<evidence type="ECO:0000256" key="6">
    <source>
        <dbReference type="ARBA" id="ARBA00023098"/>
    </source>
</evidence>
<comment type="similarity">
    <text evidence="8">Belongs to the transferase hexapeptide repeat family. LpxA subfamily.</text>
</comment>
<dbReference type="CDD" id="cd03351">
    <property type="entry name" value="LbH_UDP-GlcNAc_AT"/>
    <property type="match status" value="1"/>
</dbReference>
<comment type="catalytic activity">
    <reaction evidence="8">
        <text>a (3R)-hydroxyacyl-[ACP] + UDP-N-acetyl-alpha-D-glucosamine = a UDP-3-O-[(3R)-3-hydroxyacyl]-N-acetyl-alpha-D-glucosamine + holo-[ACP]</text>
        <dbReference type="Rhea" id="RHEA:67812"/>
        <dbReference type="Rhea" id="RHEA-COMP:9685"/>
        <dbReference type="Rhea" id="RHEA-COMP:9945"/>
        <dbReference type="ChEBI" id="CHEBI:57705"/>
        <dbReference type="ChEBI" id="CHEBI:64479"/>
        <dbReference type="ChEBI" id="CHEBI:78827"/>
        <dbReference type="ChEBI" id="CHEBI:173225"/>
        <dbReference type="EC" id="2.3.1.129"/>
    </reaction>
</comment>
<dbReference type="PANTHER" id="PTHR43480">
    <property type="entry name" value="ACYL-[ACYL-CARRIER-PROTEIN]--UDP-N-ACETYLGLUCOSAMINE O-ACYLTRANSFERASE"/>
    <property type="match status" value="1"/>
</dbReference>
<gene>
    <name evidence="8" type="primary">lpxA</name>
    <name evidence="10" type="ORF">ATE48_00715</name>
</gene>
<evidence type="ECO:0000313" key="10">
    <source>
        <dbReference type="EMBL" id="ANP44548.1"/>
    </source>
</evidence>
<dbReference type="GO" id="GO:0008780">
    <property type="term" value="F:acyl-[acyl-carrier-protein]-UDP-N-acetylglucosamine O-acyltransferase activity"/>
    <property type="evidence" value="ECO:0007669"/>
    <property type="project" value="UniProtKB-UniRule"/>
</dbReference>
<dbReference type="PIRSF" id="PIRSF000456">
    <property type="entry name" value="UDP-GlcNAc_acltr"/>
    <property type="match status" value="1"/>
</dbReference>
<dbReference type="OrthoDB" id="9807278at2"/>
<dbReference type="InterPro" id="IPR018357">
    <property type="entry name" value="Hexapep_transf_CS"/>
</dbReference>
<dbReference type="Gene3D" id="2.160.10.10">
    <property type="entry name" value="Hexapeptide repeat proteins"/>
    <property type="match status" value="1"/>
</dbReference>
<dbReference type="RefSeq" id="WP_066766807.1">
    <property type="nucleotide sequence ID" value="NZ_CP013244.1"/>
</dbReference>
<keyword evidence="7 8" id="KW-0012">Acyltransferase</keyword>
<comment type="function">
    <text evidence="8">Involved in the biosynthesis of lipid A, a phosphorylated glycolipid that anchors the lipopolysaccharide to the outer membrane of the cell.</text>
</comment>
<keyword evidence="2 8" id="KW-0444">Lipid biosynthesis</keyword>
<evidence type="ECO:0000256" key="5">
    <source>
        <dbReference type="ARBA" id="ARBA00022737"/>
    </source>
</evidence>
<dbReference type="EC" id="2.3.1.129" evidence="8"/>
<dbReference type="GO" id="GO:0016020">
    <property type="term" value="C:membrane"/>
    <property type="evidence" value="ECO:0007669"/>
    <property type="project" value="GOC"/>
</dbReference>
<dbReference type="KEGG" id="cbot:ATE48_00715"/>
<dbReference type="Proteomes" id="UP000092498">
    <property type="component" value="Chromosome"/>
</dbReference>
<dbReference type="InterPro" id="IPR010137">
    <property type="entry name" value="Lipid_A_LpxA"/>
</dbReference>
<name>A0A1B1ADB5_9PROT</name>
<dbReference type="SUPFAM" id="SSF51161">
    <property type="entry name" value="Trimeric LpxA-like enzymes"/>
    <property type="match status" value="1"/>
</dbReference>
<reference evidence="10 11" key="1">
    <citation type="submission" date="2015-11" db="EMBL/GenBank/DDBJ databases">
        <title>Whole-Genome Sequence of Candidatus Oderbacter manganicum from the National Park Lower Oder Valley, Germany.</title>
        <authorList>
            <person name="Braun B."/>
            <person name="Liere K."/>
            <person name="Szewzyk U."/>
        </authorList>
    </citation>
    <scope>NUCLEOTIDE SEQUENCE [LARGE SCALE GENOMIC DNA]</scope>
    <source>
        <strain evidence="10 11">OTSz_A_272</strain>
    </source>
</reference>
<dbReference type="NCBIfam" id="TIGR01852">
    <property type="entry name" value="lipid_A_lpxA"/>
    <property type="match status" value="1"/>
</dbReference>
<sequence>MSAKVHKTAVVDDSTELGVDVEIGPGCVIGPNVKLGDGTKLIAHVFIESHTELGANNTVFPFVGLGGAPQDLSYKGEPTRLVIGNNNVIREHATIHRGTVRGRGVTTVGNDCLIMGNCHVAHDCNVSNNVIMAQTATIGGHVQVGDYAFLGGLSGVHQHGRVGRFSFVGASALMTTDLIPFGSAIGNHAHLGGLNVVGLKRRGFTREQIHDLRAAYRLLFAEEGTFQERIDDCIEAYSGNPQVMEIVDFIRADAARPLCMPRD</sequence>